<dbReference type="GO" id="GO:0016020">
    <property type="term" value="C:membrane"/>
    <property type="evidence" value="ECO:0007669"/>
    <property type="project" value="TreeGrafter"/>
</dbReference>
<dbReference type="Proteomes" id="UP000033710">
    <property type="component" value="Unassembled WGS sequence"/>
</dbReference>
<dbReference type="Pfam" id="PF12697">
    <property type="entry name" value="Abhydrolase_6"/>
    <property type="match status" value="1"/>
</dbReference>
<dbReference type="SUPFAM" id="SSF53474">
    <property type="entry name" value="alpha/beta-Hydrolases"/>
    <property type="match status" value="1"/>
</dbReference>
<dbReference type="InterPro" id="IPR000073">
    <property type="entry name" value="AB_hydrolase_1"/>
</dbReference>
<dbReference type="GeneID" id="27666490"/>
<dbReference type="PANTHER" id="PTHR43798:SF5">
    <property type="entry name" value="MONOACYLGLYCEROL LIPASE ABHD6"/>
    <property type="match status" value="1"/>
</dbReference>
<dbReference type="GO" id="GO:0046464">
    <property type="term" value="P:acylglycerol catabolic process"/>
    <property type="evidence" value="ECO:0007669"/>
    <property type="project" value="TreeGrafter"/>
</dbReference>
<keyword evidence="2" id="KW-0378">Hydrolase</keyword>
<comment type="caution">
    <text evidence="2">The sequence shown here is derived from an EMBL/GenBank/DDBJ whole genome shotgun (WGS) entry which is preliminary data.</text>
</comment>
<dbReference type="KEGG" id="ssck:SPSK_04406"/>
<proteinExistence type="predicted"/>
<reference evidence="2 3" key="1">
    <citation type="journal article" date="2014" name="BMC Genomics">
        <title>Comparative genomics of the major fungal agents of human and animal Sporotrichosis: Sporothrix schenckii and Sporothrix brasiliensis.</title>
        <authorList>
            <person name="Teixeira M.M."/>
            <person name="de Almeida L.G."/>
            <person name="Kubitschek-Barreira P."/>
            <person name="Alves F.L."/>
            <person name="Kioshima E.S."/>
            <person name="Abadio A.K."/>
            <person name="Fernandes L."/>
            <person name="Derengowski L.S."/>
            <person name="Ferreira K.S."/>
            <person name="Souza R.C."/>
            <person name="Ruiz J.C."/>
            <person name="de Andrade N.C."/>
            <person name="Paes H.C."/>
            <person name="Nicola A.M."/>
            <person name="Albuquerque P."/>
            <person name="Gerber A.L."/>
            <person name="Martins V.P."/>
            <person name="Peconick L.D."/>
            <person name="Neto A.V."/>
            <person name="Chaucanez C.B."/>
            <person name="Silva P.A."/>
            <person name="Cunha O.L."/>
            <person name="de Oliveira F.F."/>
            <person name="dos Santos T.C."/>
            <person name="Barros A.L."/>
            <person name="Soares M.A."/>
            <person name="de Oliveira L.M."/>
            <person name="Marini M.M."/>
            <person name="Villalobos-Duno H."/>
            <person name="Cunha M.M."/>
            <person name="de Hoog S."/>
            <person name="da Silveira J.F."/>
            <person name="Henrissat B."/>
            <person name="Nino-Vega G.A."/>
            <person name="Cisalpino P.S."/>
            <person name="Mora-Montes H.M."/>
            <person name="Almeida S.R."/>
            <person name="Stajich J.E."/>
            <person name="Lopes-Bezerra L.M."/>
            <person name="Vasconcelos A.T."/>
            <person name="Felipe M.S."/>
        </authorList>
    </citation>
    <scope>NUCLEOTIDE SEQUENCE [LARGE SCALE GENOMIC DNA]</scope>
    <source>
        <strain evidence="2 3">1099-18</strain>
    </source>
</reference>
<dbReference type="RefSeq" id="XP_016585713.1">
    <property type="nucleotide sequence ID" value="XM_016731213.1"/>
</dbReference>
<dbReference type="PANTHER" id="PTHR43798">
    <property type="entry name" value="MONOACYLGLYCEROL LIPASE"/>
    <property type="match status" value="1"/>
</dbReference>
<protein>
    <submittedName>
        <fullName evidence="2">Alpha/beta hydrolase</fullName>
    </submittedName>
</protein>
<reference evidence="2 3" key="2">
    <citation type="journal article" date="2015" name="Eukaryot. Cell">
        <title>Asexual propagation of a virulent clone complex in a human and feline outbreak of sporotrichosis.</title>
        <authorList>
            <person name="Teixeira Mde M."/>
            <person name="Rodrigues A.M."/>
            <person name="Tsui C.K."/>
            <person name="de Almeida L.G."/>
            <person name="Van Diepeningen A.D."/>
            <person name="van den Ende B.G."/>
            <person name="Fernandes G.F."/>
            <person name="Kano R."/>
            <person name="Hamelin R.C."/>
            <person name="Lopes-Bezerra L.M."/>
            <person name="Vasconcelos A.T."/>
            <person name="de Hoog S."/>
            <person name="de Camargo Z.P."/>
            <person name="Felipe M.S."/>
        </authorList>
    </citation>
    <scope>NUCLEOTIDE SEQUENCE [LARGE SCALE GENOMIC DNA]</scope>
    <source>
        <strain evidence="2 3">1099-18</strain>
    </source>
</reference>
<dbReference type="VEuPathDB" id="FungiDB:SPSK_04406"/>
<evidence type="ECO:0000313" key="2">
    <source>
        <dbReference type="EMBL" id="KJR83037.1"/>
    </source>
</evidence>
<dbReference type="GO" id="GO:0047372">
    <property type="term" value="F:monoacylglycerol lipase activity"/>
    <property type="evidence" value="ECO:0007669"/>
    <property type="project" value="TreeGrafter"/>
</dbReference>
<gene>
    <name evidence="2" type="ORF">SPSK_04406</name>
</gene>
<dbReference type="Gene3D" id="3.40.50.1820">
    <property type="entry name" value="alpha/beta hydrolase"/>
    <property type="match status" value="1"/>
</dbReference>
<dbReference type="EMBL" id="AXCR01000010">
    <property type="protein sequence ID" value="KJR83037.1"/>
    <property type="molecule type" value="Genomic_DNA"/>
</dbReference>
<evidence type="ECO:0000313" key="3">
    <source>
        <dbReference type="Proteomes" id="UP000033710"/>
    </source>
</evidence>
<dbReference type="InterPro" id="IPR029058">
    <property type="entry name" value="AB_hydrolase_fold"/>
</dbReference>
<name>A0A0F2M011_SPOSC</name>
<evidence type="ECO:0000259" key="1">
    <source>
        <dbReference type="Pfam" id="PF12697"/>
    </source>
</evidence>
<accession>A0A0F2M011</accession>
<organism evidence="2 3">
    <name type="scientific">Sporothrix schenckii 1099-18</name>
    <dbReference type="NCBI Taxonomy" id="1397361"/>
    <lineage>
        <taxon>Eukaryota</taxon>
        <taxon>Fungi</taxon>
        <taxon>Dikarya</taxon>
        <taxon>Ascomycota</taxon>
        <taxon>Pezizomycotina</taxon>
        <taxon>Sordariomycetes</taxon>
        <taxon>Sordariomycetidae</taxon>
        <taxon>Ophiostomatales</taxon>
        <taxon>Ophiostomataceae</taxon>
        <taxon>Sporothrix</taxon>
    </lineage>
</organism>
<dbReference type="AlphaFoldDB" id="A0A0F2M011"/>
<dbReference type="OrthoDB" id="2498029at2759"/>
<sequence>MPFIVIPSSHELYYVLRSPEDAGSSGLTFLFIHGLGSSSSFYATVMPALVAAGHQCLAFDMNGSCLTKYSGKDNSIQDHANDAKALIHEFGISPEKVVAVGHSMGGLVAGTLATELDLAGAVLIGAVTPSDAIATVFSQRIKTVEQNGMEPMADSIPAAATGSKSTATHHAFIRALLLSQTSQGYAGLCRAIATALPVMYAKAQCPALLIAGADDKVVPAASMAEIKKSWGAGREQASLEVLEGVGHWHCIEAGDKIGALLVDFARQIKQTS</sequence>
<feature type="domain" description="AB hydrolase-1" evidence="1">
    <location>
        <begin position="29"/>
        <end position="252"/>
    </location>
</feature>
<dbReference type="InterPro" id="IPR050266">
    <property type="entry name" value="AB_hydrolase_sf"/>
</dbReference>